<name>A0ABU2ZUG2_9ALTE</name>
<evidence type="ECO:0000313" key="2">
    <source>
        <dbReference type="Proteomes" id="UP001253545"/>
    </source>
</evidence>
<dbReference type="Pfam" id="PF02635">
    <property type="entry name" value="DsrE"/>
    <property type="match status" value="1"/>
</dbReference>
<comment type="caution">
    <text evidence="1">The sequence shown here is derived from an EMBL/GenBank/DDBJ whole genome shotgun (WGS) entry which is preliminary data.</text>
</comment>
<protein>
    <submittedName>
        <fullName evidence="1">DsrE family protein</fullName>
    </submittedName>
</protein>
<dbReference type="InterPro" id="IPR003787">
    <property type="entry name" value="Sulphur_relay_DsrE/F-like"/>
</dbReference>
<keyword evidence="2" id="KW-1185">Reference proteome</keyword>
<dbReference type="PANTHER" id="PTHR37691:SF1">
    <property type="entry name" value="BLR3518 PROTEIN"/>
    <property type="match status" value="1"/>
</dbReference>
<reference evidence="1 2" key="1">
    <citation type="submission" date="2023-09" db="EMBL/GenBank/DDBJ databases">
        <authorList>
            <person name="Rey-Velasco X."/>
        </authorList>
    </citation>
    <scope>NUCLEOTIDE SEQUENCE [LARGE SCALE GENOMIC DNA]</scope>
    <source>
        <strain evidence="1 2">P117</strain>
    </source>
</reference>
<dbReference type="Proteomes" id="UP001253545">
    <property type="component" value="Unassembled WGS sequence"/>
</dbReference>
<gene>
    <name evidence="1" type="ORF">RM552_09405</name>
</gene>
<dbReference type="EMBL" id="JAVRHX010000002">
    <property type="protein sequence ID" value="MDT0595057.1"/>
    <property type="molecule type" value="Genomic_DNA"/>
</dbReference>
<sequence>MQNHKKHKKPFYRPSTLGLTLCFLTFIFSISSVYADMSEFVDGPQIKGFGKHAPVKTATVAKDTIMKVAFDVGAPAKKGAINRRFDSLARFINMHVASGLKTENIQLALVVHGKASLDLLDNPTYQKAHQTDNPNKALLQVLMQNNVQIILCGQTAAAYDIAHEQLVKGVKTELSAMTAHALLQQQGYSVNPF</sequence>
<dbReference type="PANTHER" id="PTHR37691">
    <property type="entry name" value="BLR3518 PROTEIN"/>
    <property type="match status" value="1"/>
</dbReference>
<accession>A0ABU2ZUG2</accession>
<dbReference type="InterPro" id="IPR027396">
    <property type="entry name" value="DsrEFH-like"/>
</dbReference>
<evidence type="ECO:0000313" key="1">
    <source>
        <dbReference type="EMBL" id="MDT0595057.1"/>
    </source>
</evidence>
<dbReference type="SUPFAM" id="SSF75169">
    <property type="entry name" value="DsrEFH-like"/>
    <property type="match status" value="1"/>
</dbReference>
<proteinExistence type="predicted"/>
<dbReference type="RefSeq" id="WP_311368574.1">
    <property type="nucleotide sequence ID" value="NZ_JAVRHX010000002.1"/>
</dbReference>
<dbReference type="Gene3D" id="3.40.1260.10">
    <property type="entry name" value="DsrEFH-like"/>
    <property type="match status" value="1"/>
</dbReference>
<organism evidence="1 2">
    <name type="scientific">Glaciecola petra</name>
    <dbReference type="NCBI Taxonomy" id="3075602"/>
    <lineage>
        <taxon>Bacteria</taxon>
        <taxon>Pseudomonadati</taxon>
        <taxon>Pseudomonadota</taxon>
        <taxon>Gammaproteobacteria</taxon>
        <taxon>Alteromonadales</taxon>
        <taxon>Alteromonadaceae</taxon>
        <taxon>Glaciecola</taxon>
    </lineage>
</organism>